<dbReference type="SUPFAM" id="SSF81301">
    <property type="entry name" value="Nucleotidyltransferase"/>
    <property type="match status" value="1"/>
</dbReference>
<reference evidence="3 5" key="2">
    <citation type="submission" date="2014-07" db="EMBL/GenBank/DDBJ databases">
        <title>Porphyromonadaceae bacterium OUH 334697 = ATCC BAA-2682 = DSM 28341 draft genome.</title>
        <authorList>
            <person name="Sydenham T.V."/>
            <person name="Hasman H."/>
            <person name="Justesen U.S."/>
        </authorList>
    </citation>
    <scope>NUCLEOTIDE SEQUENCE [LARGE SCALE GENOMIC DNA]</scope>
    <source>
        <strain evidence="3 5">OUH 334697</strain>
    </source>
</reference>
<dbReference type="InterPro" id="IPR003607">
    <property type="entry name" value="HD/PDEase_dom"/>
</dbReference>
<organism evidence="4 6">
    <name type="scientific">Sanguibacteroides justesenii</name>
    <dbReference type="NCBI Taxonomy" id="1547597"/>
    <lineage>
        <taxon>Bacteria</taxon>
        <taxon>Pseudomonadati</taxon>
        <taxon>Bacteroidota</taxon>
        <taxon>Bacteroidia</taxon>
        <taxon>Bacteroidales</taxon>
        <taxon>Porphyromonadaceae</taxon>
        <taxon>Sanguibacteroides</taxon>
    </lineage>
</organism>
<keyword evidence="6" id="KW-1185">Reference proteome</keyword>
<name>A0A0C3REK3_9PORP</name>
<dbReference type="InterPro" id="IPR004811">
    <property type="entry name" value="RelA/Spo_fam"/>
</dbReference>
<dbReference type="InterPro" id="IPR012675">
    <property type="entry name" value="Beta-grasp_dom_sf"/>
</dbReference>
<dbReference type="GO" id="GO:0016301">
    <property type="term" value="F:kinase activity"/>
    <property type="evidence" value="ECO:0007669"/>
    <property type="project" value="UniProtKB-KW"/>
</dbReference>
<dbReference type="EMBL" id="JPIU01000038">
    <property type="protein sequence ID" value="KIO44946.1"/>
    <property type="molecule type" value="Genomic_DNA"/>
</dbReference>
<dbReference type="PROSITE" id="PS51880">
    <property type="entry name" value="TGS"/>
    <property type="match status" value="1"/>
</dbReference>
<dbReference type="Pfam" id="PF04607">
    <property type="entry name" value="RelA_SpoT"/>
    <property type="match status" value="1"/>
</dbReference>
<dbReference type="Proteomes" id="UP000031937">
    <property type="component" value="Unassembled WGS sequence"/>
</dbReference>
<feature type="domain" description="TGS" evidence="2">
    <location>
        <begin position="399"/>
        <end position="460"/>
    </location>
</feature>
<dbReference type="FunFam" id="3.10.20.30:FF:000002">
    <property type="entry name" value="GTP pyrophosphokinase (RelA/SpoT)"/>
    <property type="match status" value="1"/>
</dbReference>
<dbReference type="SUPFAM" id="SSF109604">
    <property type="entry name" value="HD-domain/PDEase-like"/>
    <property type="match status" value="1"/>
</dbReference>
<sequence length="739" mass="84279">MMDMTEQEIIEAAFEDLLNSMRKGTTEENKRLIRVAFEFANEAHQGVRRKSGEPYILHPIAVAKIATKEIGLGTKSVIAALLHDVVEDTDYTVEDISNLFGPKIASLVDGLTKISEVMGSNTTKQAESFRKMILTLADDVRVILIKIADRLHNMRTLDSMPEHKQVKIAGETLYIYAPLAHRMGLHAIKTELEDLSLKYENPEEYKALEKRIQAYKTENTNLFQQFIIPIRERLAENGYRFEITARTKSVYSVWSKMQRRHISFEEIYDLLAVRIVFVPKSNQPEKWQCWNIYSLITDLYSPKPERIRDWVSVPKANGYEALHLTVMGPGGRWIEVQIRSERMDEIAERGLAAHWKYKGDTDANSELDKWLAGIKEMLEQPGTDALEFLDEFKMNLYAKEIRVFTPKGDMKTLPKGATALDFAYDIHTEIGNSCIGAKVNHKLVPMSHVLQSGDQVEVLTSDRQKPQGDWLDFVVTAKAKTNISATCRKEKKEQVRNGGMIFEKLLEDMRLPDSPETMRKALNHLKLNAKEDLFVSLAKGHLDVEEVKRALKRKSENKFVKYWKLQFFKNDRSDAAKEGGAGDKKKKDEKVFNDVVEDASDFIIAPCCNPIPGDDVVGMKIDDKITVHKRKCPEAIRLMSRYGDRIVPVKWVSHKIMSFLAVIKLNGIDSMGIVSDITMIISKENNVNMRTVHFETKDGIFEGMIHLYVHNTADLNNLMMKIASLKGVENVSRVENIDL</sequence>
<dbReference type="GO" id="GO:0005886">
    <property type="term" value="C:plasma membrane"/>
    <property type="evidence" value="ECO:0007669"/>
    <property type="project" value="TreeGrafter"/>
</dbReference>
<protein>
    <submittedName>
        <fullName evidence="4">GTP pyrophosphokinase</fullName>
    </submittedName>
</protein>
<dbReference type="InterPro" id="IPR033655">
    <property type="entry name" value="TGS_RelA/SpoT"/>
</dbReference>
<dbReference type="CDD" id="cd00077">
    <property type="entry name" value="HDc"/>
    <property type="match status" value="1"/>
</dbReference>
<comment type="caution">
    <text evidence="4">The sequence shown here is derived from an EMBL/GenBank/DDBJ whole genome shotgun (WGS) entry which is preliminary data.</text>
</comment>
<keyword evidence="4" id="KW-0808">Transferase</keyword>
<dbReference type="CDD" id="cd01668">
    <property type="entry name" value="TGS_RSH"/>
    <property type="match status" value="1"/>
</dbReference>
<dbReference type="InterPro" id="IPR045600">
    <property type="entry name" value="RelA/SpoT_AH_RIS"/>
</dbReference>
<dbReference type="SUPFAM" id="SSF55021">
    <property type="entry name" value="ACT-like"/>
    <property type="match status" value="1"/>
</dbReference>
<dbReference type="NCBIfam" id="TIGR00691">
    <property type="entry name" value="spoT_relA"/>
    <property type="match status" value="1"/>
</dbReference>
<keyword evidence="4" id="KW-0418">Kinase</keyword>
<evidence type="ECO:0000313" key="3">
    <source>
        <dbReference type="EMBL" id="KIO43230.1"/>
    </source>
</evidence>
<dbReference type="CDD" id="cd05399">
    <property type="entry name" value="NT_Rel-Spo_like"/>
    <property type="match status" value="1"/>
</dbReference>
<dbReference type="InterPro" id="IPR012676">
    <property type="entry name" value="TGS-like"/>
</dbReference>
<dbReference type="EMBL" id="JPIT01000032">
    <property type="protein sequence ID" value="KIO43230.1"/>
    <property type="molecule type" value="Genomic_DNA"/>
</dbReference>
<dbReference type="InterPro" id="IPR004095">
    <property type="entry name" value="TGS"/>
</dbReference>
<dbReference type="Gene3D" id="1.10.3210.10">
    <property type="entry name" value="Hypothetical protein af1432"/>
    <property type="match status" value="1"/>
</dbReference>
<gene>
    <name evidence="4" type="ORF">BA92_07980</name>
    <name evidence="3" type="ORF">IE90_13580</name>
</gene>
<dbReference type="Gene3D" id="3.30.460.10">
    <property type="entry name" value="Beta Polymerase, domain 2"/>
    <property type="match status" value="1"/>
</dbReference>
<dbReference type="AlphaFoldDB" id="A0A0C3REK3"/>
<dbReference type="Gene3D" id="3.10.20.30">
    <property type="match status" value="1"/>
</dbReference>
<evidence type="ECO:0000313" key="5">
    <source>
        <dbReference type="Proteomes" id="UP000031937"/>
    </source>
</evidence>
<comment type="similarity">
    <text evidence="1">Belongs to the relA/spoT family.</text>
</comment>
<evidence type="ECO:0000256" key="1">
    <source>
        <dbReference type="RuleBase" id="RU003847"/>
    </source>
</evidence>
<dbReference type="InterPro" id="IPR002912">
    <property type="entry name" value="ACT_dom"/>
</dbReference>
<dbReference type="SMART" id="SM00471">
    <property type="entry name" value="HDc"/>
    <property type="match status" value="1"/>
</dbReference>
<accession>A0A0C3REK3</accession>
<dbReference type="FunFam" id="1.10.3210.10:FF:000001">
    <property type="entry name" value="GTP pyrophosphokinase RelA"/>
    <property type="match status" value="1"/>
</dbReference>
<dbReference type="InterPro" id="IPR007685">
    <property type="entry name" value="RelA_SpoT"/>
</dbReference>
<dbReference type="SUPFAM" id="SSF81271">
    <property type="entry name" value="TGS-like"/>
    <property type="match status" value="1"/>
</dbReference>
<dbReference type="PANTHER" id="PTHR21262">
    <property type="entry name" value="GUANOSINE-3',5'-BIS DIPHOSPHATE 3'-PYROPHOSPHOHYDROLASE"/>
    <property type="match status" value="1"/>
</dbReference>
<dbReference type="Pfam" id="PF02824">
    <property type="entry name" value="TGS"/>
    <property type="match status" value="1"/>
</dbReference>
<dbReference type="Pfam" id="PF13328">
    <property type="entry name" value="HD_4"/>
    <property type="match status" value="1"/>
</dbReference>
<evidence type="ECO:0000259" key="2">
    <source>
        <dbReference type="PROSITE" id="PS51880"/>
    </source>
</evidence>
<dbReference type="Pfam" id="PF19296">
    <property type="entry name" value="RelA_AH_RIS"/>
    <property type="match status" value="1"/>
</dbReference>
<dbReference type="GO" id="GO:0015969">
    <property type="term" value="P:guanosine tetraphosphate metabolic process"/>
    <property type="evidence" value="ECO:0007669"/>
    <property type="project" value="InterPro"/>
</dbReference>
<dbReference type="InterPro" id="IPR043519">
    <property type="entry name" value="NT_sf"/>
</dbReference>
<proteinExistence type="inferred from homology"/>
<evidence type="ECO:0000313" key="6">
    <source>
        <dbReference type="Proteomes" id="UP000031980"/>
    </source>
</evidence>
<dbReference type="SMART" id="SM00954">
    <property type="entry name" value="RelA_SpoT"/>
    <property type="match status" value="1"/>
</dbReference>
<evidence type="ECO:0000313" key="4">
    <source>
        <dbReference type="EMBL" id="KIO44946.1"/>
    </source>
</evidence>
<dbReference type="Proteomes" id="UP000031980">
    <property type="component" value="Unassembled WGS sequence"/>
</dbReference>
<dbReference type="Gene3D" id="3.30.70.260">
    <property type="match status" value="1"/>
</dbReference>
<dbReference type="Pfam" id="PF13291">
    <property type="entry name" value="ACT_4"/>
    <property type="match status" value="1"/>
</dbReference>
<dbReference type="PANTHER" id="PTHR21262:SF31">
    <property type="entry name" value="GTP PYROPHOSPHOKINASE"/>
    <property type="match status" value="1"/>
</dbReference>
<comment type="function">
    <text evidence="1">In eubacteria ppGpp (guanosine 3'-diphosphate 5'-diphosphate) is a mediator of the stringent response that coordinates a variety of cellular activities in response to changes in nutritional abundance.</text>
</comment>
<reference evidence="4 6" key="1">
    <citation type="submission" date="2014-07" db="EMBL/GenBank/DDBJ databases">
        <title>Porphyromonadaceae bacterium OUH 308042 = ATCC BAA-2681 = DSM 28342 draft genome.</title>
        <authorList>
            <person name="Sydenham T.V."/>
            <person name="Hasman H."/>
            <person name="Justensen U.S."/>
        </authorList>
    </citation>
    <scope>NUCLEOTIDE SEQUENCE [LARGE SCALE GENOMIC DNA]</scope>
    <source>
        <strain evidence="4 6">OUH 308042</strain>
    </source>
</reference>
<dbReference type="InterPro" id="IPR045865">
    <property type="entry name" value="ACT-like_dom_sf"/>
</dbReference>